<evidence type="ECO:0000313" key="3">
    <source>
        <dbReference type="Proteomes" id="UP000249577"/>
    </source>
</evidence>
<accession>A0A2W5KMD1</accession>
<reference evidence="2 3" key="1">
    <citation type="submission" date="2017-08" db="EMBL/GenBank/DDBJ databases">
        <title>Infants hospitalized years apart are colonized by the same room-sourced microbial strains.</title>
        <authorList>
            <person name="Brooks B."/>
            <person name="Olm M.R."/>
            <person name="Firek B.A."/>
            <person name="Baker R."/>
            <person name="Thomas B.C."/>
            <person name="Morowitz M.J."/>
            <person name="Banfield J.F."/>
        </authorList>
    </citation>
    <scope>NUCLEOTIDE SEQUENCE [LARGE SCALE GENOMIC DNA]</scope>
    <source>
        <strain evidence="2">S2_005_003_R2_43</strain>
    </source>
</reference>
<feature type="transmembrane region" description="Helical" evidence="1">
    <location>
        <begin position="39"/>
        <end position="63"/>
    </location>
</feature>
<dbReference type="EMBL" id="QFPN01000002">
    <property type="protein sequence ID" value="PZQ18191.1"/>
    <property type="molecule type" value="Genomic_DNA"/>
</dbReference>
<name>A0A2W5KMD1_ANCNO</name>
<feature type="transmembrane region" description="Helical" evidence="1">
    <location>
        <begin position="159"/>
        <end position="175"/>
    </location>
</feature>
<feature type="transmembrane region" description="Helical" evidence="1">
    <location>
        <begin position="128"/>
        <end position="147"/>
    </location>
</feature>
<keyword evidence="1" id="KW-1133">Transmembrane helix</keyword>
<feature type="transmembrane region" description="Helical" evidence="1">
    <location>
        <begin position="181"/>
        <end position="198"/>
    </location>
</feature>
<keyword evidence="1" id="KW-0812">Transmembrane</keyword>
<dbReference type="InterPro" id="IPR011606">
    <property type="entry name" value="Brnchd-chn_aa_trnsp_permease"/>
</dbReference>
<dbReference type="Pfam" id="PF03591">
    <property type="entry name" value="AzlC"/>
    <property type="match status" value="1"/>
</dbReference>
<protein>
    <submittedName>
        <fullName evidence="2">Branched-chain amino acid ABC transporter permease</fullName>
    </submittedName>
</protein>
<comment type="caution">
    <text evidence="2">The sequence shown here is derived from an EMBL/GenBank/DDBJ whole genome shotgun (WGS) entry which is preliminary data.</text>
</comment>
<dbReference type="AlphaFoldDB" id="A0A2W5KMD1"/>
<gene>
    <name evidence="2" type="ORF">DI565_03980</name>
</gene>
<organism evidence="2 3">
    <name type="scientific">Ancylobacter novellus</name>
    <name type="common">Thiobacillus novellus</name>
    <dbReference type="NCBI Taxonomy" id="921"/>
    <lineage>
        <taxon>Bacteria</taxon>
        <taxon>Pseudomonadati</taxon>
        <taxon>Pseudomonadota</taxon>
        <taxon>Alphaproteobacteria</taxon>
        <taxon>Hyphomicrobiales</taxon>
        <taxon>Xanthobacteraceae</taxon>
        <taxon>Ancylobacter</taxon>
    </lineage>
</organism>
<dbReference type="Proteomes" id="UP000249577">
    <property type="component" value="Unassembled WGS sequence"/>
</dbReference>
<evidence type="ECO:0000313" key="2">
    <source>
        <dbReference type="EMBL" id="PZQ18191.1"/>
    </source>
</evidence>
<sequence>MTHDFGWPIWVAGLSTLLIWAAPGQLVLAGALATGAGLAGATLAVSVSAVRLLPMVVSILPVLRTERTTLATRLFAAHYVAVTAWFEGLRLTPMLPRPARMPFFFGLANALVAGSVVTTVLGHAAAGVLPTALSVGLLGLTPLYFLLSLERGADGFGERLAIVLGLALSPLLNMVTPRFDLLWTGLIGGTAAFLIVRARRARAP</sequence>
<proteinExistence type="predicted"/>
<keyword evidence="1" id="KW-0472">Membrane</keyword>
<evidence type="ECO:0000256" key="1">
    <source>
        <dbReference type="SAM" id="Phobius"/>
    </source>
</evidence>
<feature type="transmembrane region" description="Helical" evidence="1">
    <location>
        <begin position="103"/>
        <end position="122"/>
    </location>
</feature>